<reference evidence="2 3" key="1">
    <citation type="submission" date="2018-06" db="EMBL/GenBank/DDBJ databases">
        <title>Genomic Encyclopedia of Type Strains, Phase IV (KMG-IV): sequencing the most valuable type-strain genomes for metagenomic binning, comparative biology and taxonomic classification.</title>
        <authorList>
            <person name="Goeker M."/>
        </authorList>
    </citation>
    <scope>NUCLEOTIDE SEQUENCE [LARGE SCALE GENOMIC DNA]</scope>
    <source>
        <strain evidence="2 3">DSM 44599</strain>
    </source>
</reference>
<dbReference type="EMBL" id="QNRE01000008">
    <property type="protein sequence ID" value="RBO88779.1"/>
    <property type="molecule type" value="Genomic_DNA"/>
</dbReference>
<protein>
    <submittedName>
        <fullName evidence="2">Uncharacterized protein</fullName>
    </submittedName>
</protein>
<dbReference type="Proteomes" id="UP000252586">
    <property type="component" value="Unassembled WGS sequence"/>
</dbReference>
<organism evidence="2 3">
    <name type="scientific">Nocardia puris</name>
    <dbReference type="NCBI Taxonomy" id="208602"/>
    <lineage>
        <taxon>Bacteria</taxon>
        <taxon>Bacillati</taxon>
        <taxon>Actinomycetota</taxon>
        <taxon>Actinomycetes</taxon>
        <taxon>Mycobacteriales</taxon>
        <taxon>Nocardiaceae</taxon>
        <taxon>Nocardia</taxon>
    </lineage>
</organism>
<evidence type="ECO:0000313" key="2">
    <source>
        <dbReference type="EMBL" id="RBO88779.1"/>
    </source>
</evidence>
<sequence length="87" mass="9848">MSSRDDFAEALRECSRRMRGESDSPPAEEVGRRADDIQSALAPVFSHADNVKDMTREPVRWQEPCNRCGESAGWYSDSCPNRENNNV</sequence>
<evidence type="ECO:0000313" key="3">
    <source>
        <dbReference type="Proteomes" id="UP000252586"/>
    </source>
</evidence>
<feature type="region of interest" description="Disordered" evidence="1">
    <location>
        <begin position="1"/>
        <end position="32"/>
    </location>
</feature>
<keyword evidence="3" id="KW-1185">Reference proteome</keyword>
<feature type="compositionally biased region" description="Basic and acidic residues" evidence="1">
    <location>
        <begin position="1"/>
        <end position="22"/>
    </location>
</feature>
<name>A0A366DGX8_9NOCA</name>
<gene>
    <name evidence="2" type="ORF">DFR74_1083</name>
</gene>
<comment type="caution">
    <text evidence="2">The sequence shown here is derived from an EMBL/GenBank/DDBJ whole genome shotgun (WGS) entry which is preliminary data.</text>
</comment>
<proteinExistence type="predicted"/>
<dbReference type="AlphaFoldDB" id="A0A366DGX8"/>
<accession>A0A366DGX8</accession>
<dbReference type="STRING" id="1210090.GCA_001613185_05327"/>
<evidence type="ECO:0000256" key="1">
    <source>
        <dbReference type="SAM" id="MobiDB-lite"/>
    </source>
</evidence>